<evidence type="ECO:0000256" key="5">
    <source>
        <dbReference type="ARBA" id="ARBA00022692"/>
    </source>
</evidence>
<evidence type="ECO:0000313" key="10">
    <source>
        <dbReference type="Proteomes" id="UP000007089"/>
    </source>
</evidence>
<keyword evidence="3" id="KW-0813">Transport</keyword>
<dbReference type="PANTHER" id="PTHR30269:SF0">
    <property type="entry name" value="MEMBRANE TRANSPORTER PROTEIN YFCA-RELATED"/>
    <property type="match status" value="1"/>
</dbReference>
<evidence type="ECO:0000256" key="2">
    <source>
        <dbReference type="ARBA" id="ARBA00009142"/>
    </source>
</evidence>
<evidence type="ECO:0000256" key="4">
    <source>
        <dbReference type="ARBA" id="ARBA00022475"/>
    </source>
</evidence>
<feature type="transmembrane region" description="Helical" evidence="8">
    <location>
        <begin position="74"/>
        <end position="93"/>
    </location>
</feature>
<proteinExistence type="inferred from homology"/>
<keyword evidence="4 8" id="KW-1003">Cell membrane</keyword>
<dbReference type="Pfam" id="PF01925">
    <property type="entry name" value="TauE"/>
    <property type="match status" value="1"/>
</dbReference>
<dbReference type="PANTHER" id="PTHR30269">
    <property type="entry name" value="TRANSMEMBRANE PROTEIN YFCA"/>
    <property type="match status" value="1"/>
</dbReference>
<feature type="transmembrane region" description="Helical" evidence="8">
    <location>
        <begin position="31"/>
        <end position="53"/>
    </location>
</feature>
<comment type="similarity">
    <text evidence="2 8">Belongs to the 4-toluene sulfonate uptake permease (TSUP) (TC 2.A.102) family.</text>
</comment>
<dbReference type="KEGG" id="acp:A2cp1_1528"/>
<sequence>MTVAQGVLVTAASAAAGLVNAVAGGGTLLTFPALLLAGLSPVTANATSTVALWPGQISSVWAYRRHIDEERHRAIVLGLPALLGGALGSVLLLALPEKAFAAVVPWLILFACALLALQGPIRRAVGHQVAGNHPVALWIIQFLISVYGGYFGAGIGILMLAAMGILLPSSLQHANALKVLFALLTNGVACVLFLAWGKVDPPLAALMAVASLVGGWVGAHVAQRLPPAGMKAFAIAIGLFAAAKFFW</sequence>
<evidence type="ECO:0000256" key="1">
    <source>
        <dbReference type="ARBA" id="ARBA00004651"/>
    </source>
</evidence>
<comment type="subcellular location">
    <subcellularLocation>
        <location evidence="1 8">Cell membrane</location>
        <topology evidence="1 8">Multi-pass membrane protein</topology>
    </subcellularLocation>
</comment>
<dbReference type="AlphaFoldDB" id="B8J517"/>
<evidence type="ECO:0000256" key="6">
    <source>
        <dbReference type="ARBA" id="ARBA00022989"/>
    </source>
</evidence>
<feature type="transmembrane region" description="Helical" evidence="8">
    <location>
        <begin position="138"/>
        <end position="167"/>
    </location>
</feature>
<dbReference type="GO" id="GO:0005886">
    <property type="term" value="C:plasma membrane"/>
    <property type="evidence" value="ECO:0007669"/>
    <property type="project" value="UniProtKB-SubCell"/>
</dbReference>
<evidence type="ECO:0000256" key="3">
    <source>
        <dbReference type="ARBA" id="ARBA00022448"/>
    </source>
</evidence>
<name>B8J517_ANAD2</name>
<organism evidence="9 10">
    <name type="scientific">Anaeromyxobacter dehalogenans (strain ATCC BAA-258 / DSM 21875 / 2CP-1)</name>
    <dbReference type="NCBI Taxonomy" id="455488"/>
    <lineage>
        <taxon>Bacteria</taxon>
        <taxon>Pseudomonadati</taxon>
        <taxon>Myxococcota</taxon>
        <taxon>Myxococcia</taxon>
        <taxon>Myxococcales</taxon>
        <taxon>Cystobacterineae</taxon>
        <taxon>Anaeromyxobacteraceae</taxon>
        <taxon>Anaeromyxobacter</taxon>
    </lineage>
</organism>
<dbReference type="InterPro" id="IPR002781">
    <property type="entry name" value="TM_pro_TauE-like"/>
</dbReference>
<dbReference type="HOGENOM" id="CLU_045498_7_0_7"/>
<keyword evidence="6 8" id="KW-1133">Transmembrane helix</keyword>
<dbReference type="RefSeq" id="WP_012632809.1">
    <property type="nucleotide sequence ID" value="NC_011891.1"/>
</dbReference>
<keyword evidence="10" id="KW-1185">Reference proteome</keyword>
<accession>B8J517</accession>
<reference evidence="9" key="1">
    <citation type="submission" date="2009-01" db="EMBL/GenBank/DDBJ databases">
        <title>Complete sequence of Anaeromyxobacter dehalogenans 2CP-1.</title>
        <authorList>
            <consortium name="US DOE Joint Genome Institute"/>
            <person name="Lucas S."/>
            <person name="Copeland A."/>
            <person name="Lapidus A."/>
            <person name="Glavina del Rio T."/>
            <person name="Dalin E."/>
            <person name="Tice H."/>
            <person name="Bruce D."/>
            <person name="Goodwin L."/>
            <person name="Pitluck S."/>
            <person name="Saunders E."/>
            <person name="Brettin T."/>
            <person name="Detter J.C."/>
            <person name="Han C."/>
            <person name="Larimer F."/>
            <person name="Land M."/>
            <person name="Hauser L."/>
            <person name="Kyrpides N."/>
            <person name="Ovchinnikova G."/>
            <person name="Beliaev A.S."/>
            <person name="Richardson P."/>
        </authorList>
    </citation>
    <scope>NUCLEOTIDE SEQUENCE</scope>
    <source>
        <strain evidence="9">2CP-1</strain>
    </source>
</reference>
<protein>
    <recommendedName>
        <fullName evidence="8">Probable membrane transporter protein</fullName>
    </recommendedName>
</protein>
<keyword evidence="7 8" id="KW-0472">Membrane</keyword>
<dbReference type="Proteomes" id="UP000007089">
    <property type="component" value="Chromosome"/>
</dbReference>
<dbReference type="EMBL" id="CP001359">
    <property type="protein sequence ID" value="ACL64872.1"/>
    <property type="molecule type" value="Genomic_DNA"/>
</dbReference>
<keyword evidence="5 8" id="KW-0812">Transmembrane</keyword>
<evidence type="ECO:0000256" key="7">
    <source>
        <dbReference type="ARBA" id="ARBA00023136"/>
    </source>
</evidence>
<evidence type="ECO:0000313" key="9">
    <source>
        <dbReference type="EMBL" id="ACL64872.1"/>
    </source>
</evidence>
<gene>
    <name evidence="9" type="ordered locus">A2cp1_1528</name>
</gene>
<dbReference type="InterPro" id="IPR052017">
    <property type="entry name" value="TSUP"/>
</dbReference>
<evidence type="ECO:0000256" key="8">
    <source>
        <dbReference type="RuleBase" id="RU363041"/>
    </source>
</evidence>
<feature type="transmembrane region" description="Helical" evidence="8">
    <location>
        <begin position="179"/>
        <end position="196"/>
    </location>
</feature>
<feature type="transmembrane region" description="Helical" evidence="8">
    <location>
        <begin position="99"/>
        <end position="117"/>
    </location>
</feature>
<feature type="transmembrane region" description="Helical" evidence="8">
    <location>
        <begin position="203"/>
        <end position="222"/>
    </location>
</feature>